<gene>
    <name evidence="2" type="ORF">ACERK3_16910</name>
</gene>
<comment type="caution">
    <text evidence="2">The sequence shown here is derived from an EMBL/GenBank/DDBJ whole genome shotgun (WGS) entry which is preliminary data.</text>
</comment>
<dbReference type="RefSeq" id="WP_425346889.1">
    <property type="nucleotide sequence ID" value="NZ_JBGUBD010000013.1"/>
</dbReference>
<sequence length="417" mass="45186">MSTTNGHSVLRFYELSDAEQRERREGTRLYIAGMLAKGDYKQLKQAAEYVGVSTSKPRESLREWMKSTDPANARRLHVRACEAIDDAGTSYLWKRRLVRGAINVIFSRPGRGKSTLAADLASRVTNGKAWPDGSPCDAGEVLYIKGEGTDAAIRDRLKQAGADVKRCSIIGHATDDAGDKTMIDLATDCGELAGVLDQRPDTRLLVVDTLDSLFPSMRCIDNANIRKCLWPMQELAEQYGLCVAIFAHTNKGGYSDPLDRLSGGRAIGGSARCIWYLGKLDHEADACYMAAVKANDFMPAPTLEYSIVGLSPDQPGAIRWGDENDDVTAWELDRPQQAGQSSSKADEAEAWLRDLLSGGPRPAADVNAAAESAGFGKHVLRKAKAAVGAETHAQKGAIPPKYYLCMAGQSVPLPIDP</sequence>
<dbReference type="Pfam" id="PF13481">
    <property type="entry name" value="AAA_25"/>
    <property type="match status" value="1"/>
</dbReference>
<dbReference type="Gene3D" id="3.40.50.300">
    <property type="entry name" value="P-loop containing nucleotide triphosphate hydrolases"/>
    <property type="match status" value="1"/>
</dbReference>
<dbReference type="Proteomes" id="UP001575105">
    <property type="component" value="Unassembled WGS sequence"/>
</dbReference>
<dbReference type="SMART" id="SM00382">
    <property type="entry name" value="AAA"/>
    <property type="match status" value="1"/>
</dbReference>
<proteinExistence type="predicted"/>
<keyword evidence="3" id="KW-1185">Reference proteome</keyword>
<dbReference type="InterPro" id="IPR027417">
    <property type="entry name" value="P-loop_NTPase"/>
</dbReference>
<reference evidence="2 3" key="1">
    <citation type="submission" date="2024-08" db="EMBL/GenBank/DDBJ databases">
        <title>Whole-genome sequencing of halo(alkali)philic microorganisms from hypersaline lakes.</title>
        <authorList>
            <person name="Sorokin D.Y."/>
            <person name="Merkel A.Y."/>
            <person name="Messina E."/>
            <person name="Yakimov M."/>
        </authorList>
    </citation>
    <scope>NUCLEOTIDE SEQUENCE [LARGE SCALE GENOMIC DNA]</scope>
    <source>
        <strain evidence="2 3">AB-hyl4</strain>
    </source>
</reference>
<dbReference type="SUPFAM" id="SSF52540">
    <property type="entry name" value="P-loop containing nucleoside triphosphate hydrolases"/>
    <property type="match status" value="1"/>
</dbReference>
<protein>
    <submittedName>
        <fullName evidence="2">AAA family ATPase</fullName>
    </submittedName>
</protein>
<evidence type="ECO:0000313" key="3">
    <source>
        <dbReference type="Proteomes" id="UP001575105"/>
    </source>
</evidence>
<name>A0ABV4UBX5_9BACT</name>
<evidence type="ECO:0000313" key="2">
    <source>
        <dbReference type="EMBL" id="MFA9479963.1"/>
    </source>
</evidence>
<dbReference type="InterPro" id="IPR003593">
    <property type="entry name" value="AAA+_ATPase"/>
</dbReference>
<evidence type="ECO:0000259" key="1">
    <source>
        <dbReference type="SMART" id="SM00382"/>
    </source>
</evidence>
<dbReference type="EMBL" id="JBGUBD010000013">
    <property type="protein sequence ID" value="MFA9479963.1"/>
    <property type="molecule type" value="Genomic_DNA"/>
</dbReference>
<organism evidence="2 3">
    <name type="scientific">Natronomicrosphaera hydrolytica</name>
    <dbReference type="NCBI Taxonomy" id="3242702"/>
    <lineage>
        <taxon>Bacteria</taxon>
        <taxon>Pseudomonadati</taxon>
        <taxon>Planctomycetota</taxon>
        <taxon>Phycisphaerae</taxon>
        <taxon>Phycisphaerales</taxon>
        <taxon>Phycisphaeraceae</taxon>
        <taxon>Natronomicrosphaera</taxon>
    </lineage>
</organism>
<feature type="domain" description="AAA+ ATPase" evidence="1">
    <location>
        <begin position="99"/>
        <end position="281"/>
    </location>
</feature>
<accession>A0ABV4UBX5</accession>